<dbReference type="RefSeq" id="WP_376995247.1">
    <property type="nucleotide sequence ID" value="NZ_JBHSLC010000017.1"/>
</dbReference>
<comment type="caution">
    <text evidence="3">The sequence shown here is derived from an EMBL/GenBank/DDBJ whole genome shotgun (WGS) entry which is preliminary data.</text>
</comment>
<name>A0ABW0G3M8_9PROT</name>
<gene>
    <name evidence="3" type="ORF">ACFPMG_11410</name>
</gene>
<dbReference type="Pfam" id="PF00534">
    <property type="entry name" value="Glycos_transf_1"/>
    <property type="match status" value="1"/>
</dbReference>
<evidence type="ECO:0000313" key="4">
    <source>
        <dbReference type="Proteomes" id="UP001596166"/>
    </source>
</evidence>
<dbReference type="EMBL" id="JBHSLC010000017">
    <property type="protein sequence ID" value="MFC5355615.1"/>
    <property type="molecule type" value="Genomic_DNA"/>
</dbReference>
<sequence length="1385" mass="152690">MKKLLVLCFFPAFTPPVSGGELRLYNMYKQLSERFDISLVSWTYGQSRFEVVQHSAAFREYRVPKDSSFDSAYDACHKAGLTGELAGVVCAMVGRGDTQYHKVVAELAASADAVIHEFPYTLPYDRGIGLDGKPRIYNSHNLESEMITSLAHGAHAQEAIDLISQLERSLVDKSALVFATSPEELLKFHLLYSVPPEKLRLAANGFSSAEFTFERQEVEGPDAYALFMGSQHPPNVEGARFIVEKLASQFPRQRFVIAGRVCQSIASAPGNVQLLGEVSSEEKKTLFQRASFFVNPIFAGAGTSLKMVEAMAAGLPIITTATGARGLGLTDGVNALLAEPNTFDAAVARIVLDPDLRRSLSDAARHAAIQNFSWTKIGQAVADAVERVIDAPPVTPAQPHPLALVVNDYSVRNAVSGGSKRIHSLLSEVAKERYIAFLCLHDKPIIEIEELSPGFTEIRVPKTADQKVFEDGTNSRNWISINDISAALFCLGNNWLVRLFRRLSDKAGVVVFSHPYMSPLLEAIGAYRAVVYESHNVEADMKADILKPHSDGEILTAFVRRLEDYLHERSDVVITTTAADKAALQARHPDIPAEVVLNGCEVLSEMDARAILAERRTRDLSTGFRAVFVGSGHPPNVEAAKTLCESVLPRFPNMQLWIIGSVGESLGAYADMPNLRRFGVVSDRRKHELLLQADIALNPVVSGGGSNLKLSDYFGYALPAVSMADGVRGFTVEHGVELLIAHSGEQFVEAIGSLVGDPDARTAIAEAGYRFAIRNLDWKRLGKSYEEVLGRVTTTRSGKSHRMLVVTYRYTEPCLGGAEEYLVRLLKRCTELTGMSIDLVAPDVGHITNIHHFASTYQATQTKPERLFASFVDKIALFPPAPIDDAMQKAAGERLWQVWMAERRQLGRSAAGQMPTSCLLGGWYDAELHDHTFHRWSSNQADIHVAQGVSGIRLSGWHPGAVEVDIQVDDDPPARLTLRDDFSFDLALMPDTSHRVSLTMPTRPATGEDVRQLGILLKKLEIVQGRQGIWREVPLEQGFEMIWRDIDSAGWIDALRQVAQARSAVDEEAFLRLRGPRSPALVDHVRAVAHEYDVVLLQGVPFSNSVDVAQAIRKAGVPLIVLPHYHVDDQFYHWRQYYELFTGANAVLSFSHWVSTHFFAKLGVNAPVLPGGGVEPMEYLARGRQSEEFRAFRNSDRPYFLVLGRKTGSKGYRTIVEAHQELLRNTGLSVDLVLIGPDEDRLALEGQNIHYYGRLSRDLALGALAGCVGLVTMSTSESFGIVLVEAWMSGRPVIANRRCLSFTELVEDGKDGLLVGSMGEVTQAMATLLSNPEQATRMGDAGQKKAMRHFTWSTAAERFRDIVVDVCDNKGQTKTAWNMDEGTFV</sequence>
<keyword evidence="1 3" id="KW-0808">Transferase</keyword>
<proteinExistence type="predicted"/>
<organism evidence="3 4">
    <name type="scientific">Azospirillum himalayense</name>
    <dbReference type="NCBI Taxonomy" id="654847"/>
    <lineage>
        <taxon>Bacteria</taxon>
        <taxon>Pseudomonadati</taxon>
        <taxon>Pseudomonadota</taxon>
        <taxon>Alphaproteobacteria</taxon>
        <taxon>Rhodospirillales</taxon>
        <taxon>Azospirillaceae</taxon>
        <taxon>Azospirillum</taxon>
    </lineage>
</organism>
<evidence type="ECO:0000259" key="2">
    <source>
        <dbReference type="Pfam" id="PF00534"/>
    </source>
</evidence>
<dbReference type="InterPro" id="IPR001296">
    <property type="entry name" value="Glyco_trans_1"/>
</dbReference>
<accession>A0ABW0G3M8</accession>
<dbReference type="GO" id="GO:0016757">
    <property type="term" value="F:glycosyltransferase activity"/>
    <property type="evidence" value="ECO:0007669"/>
    <property type="project" value="UniProtKB-KW"/>
</dbReference>
<dbReference type="PANTHER" id="PTHR46401">
    <property type="entry name" value="GLYCOSYLTRANSFERASE WBBK-RELATED"/>
    <property type="match status" value="1"/>
</dbReference>
<keyword evidence="3" id="KW-0328">Glycosyltransferase</keyword>
<dbReference type="SUPFAM" id="SSF53756">
    <property type="entry name" value="UDP-Glycosyltransferase/glycogen phosphorylase"/>
    <property type="match status" value="3"/>
</dbReference>
<dbReference type="Proteomes" id="UP001596166">
    <property type="component" value="Unassembled WGS sequence"/>
</dbReference>
<dbReference type="PANTHER" id="PTHR46401:SF2">
    <property type="entry name" value="GLYCOSYLTRANSFERASE WBBK-RELATED"/>
    <property type="match status" value="1"/>
</dbReference>
<protein>
    <submittedName>
        <fullName evidence="3">Glycosyltransferase family 4 protein</fullName>
        <ecNumber evidence="3">2.4.-.-</ecNumber>
    </submittedName>
</protein>
<dbReference type="EC" id="2.4.-.-" evidence="3"/>
<keyword evidence="4" id="KW-1185">Reference proteome</keyword>
<dbReference type="CDD" id="cd03801">
    <property type="entry name" value="GT4_PimA-like"/>
    <property type="match status" value="3"/>
</dbReference>
<evidence type="ECO:0000256" key="1">
    <source>
        <dbReference type="ARBA" id="ARBA00022679"/>
    </source>
</evidence>
<feature type="domain" description="Glycosyl transferase family 1" evidence="2">
    <location>
        <begin position="1188"/>
        <end position="1344"/>
    </location>
</feature>
<evidence type="ECO:0000313" key="3">
    <source>
        <dbReference type="EMBL" id="MFC5355615.1"/>
    </source>
</evidence>
<dbReference type="Gene3D" id="3.40.50.2000">
    <property type="entry name" value="Glycogen Phosphorylase B"/>
    <property type="match status" value="5"/>
</dbReference>
<reference evidence="4" key="1">
    <citation type="journal article" date="2019" name="Int. J. Syst. Evol. Microbiol.">
        <title>The Global Catalogue of Microorganisms (GCM) 10K type strain sequencing project: providing services to taxonomists for standard genome sequencing and annotation.</title>
        <authorList>
            <consortium name="The Broad Institute Genomics Platform"/>
            <consortium name="The Broad Institute Genome Sequencing Center for Infectious Disease"/>
            <person name="Wu L."/>
            <person name="Ma J."/>
        </authorList>
    </citation>
    <scope>NUCLEOTIDE SEQUENCE [LARGE SCALE GENOMIC DNA]</scope>
    <source>
        <strain evidence="4">CCUG 58760</strain>
    </source>
</reference>
<dbReference type="Pfam" id="PF13692">
    <property type="entry name" value="Glyco_trans_1_4"/>
    <property type="match status" value="2"/>
</dbReference>